<dbReference type="STRING" id="1163406.A0A0L0N2R4"/>
<dbReference type="EMBL" id="LFRF01000029">
    <property type="protein sequence ID" value="KND88090.1"/>
    <property type="molecule type" value="Genomic_DNA"/>
</dbReference>
<dbReference type="CDD" id="cd11577">
    <property type="entry name" value="GH71"/>
    <property type="match status" value="1"/>
</dbReference>
<dbReference type="Pfam" id="PF03659">
    <property type="entry name" value="Glyco_hydro_71"/>
    <property type="match status" value="1"/>
</dbReference>
<feature type="compositionally biased region" description="Low complexity" evidence="1">
    <location>
        <begin position="167"/>
        <end position="176"/>
    </location>
</feature>
<dbReference type="Proteomes" id="UP000036947">
    <property type="component" value="Unassembled WGS sequence"/>
</dbReference>
<protein>
    <submittedName>
        <fullName evidence="2">Glucan endo-1,3-alpha-glucosidase agn1</fullName>
    </submittedName>
</protein>
<evidence type="ECO:0000313" key="3">
    <source>
        <dbReference type="Proteomes" id="UP000036947"/>
    </source>
</evidence>
<comment type="caution">
    <text evidence="2">The sequence shown here is derived from an EMBL/GenBank/DDBJ whole genome shotgun (WGS) entry which is preliminary data.</text>
</comment>
<proteinExistence type="predicted"/>
<dbReference type="InterPro" id="IPR005197">
    <property type="entry name" value="Glyco_hydro_71"/>
</dbReference>
<name>A0A0L0N2R4_TOLOC</name>
<dbReference type="OrthoDB" id="3257981at2759"/>
<evidence type="ECO:0000256" key="1">
    <source>
        <dbReference type="SAM" id="MobiDB-lite"/>
    </source>
</evidence>
<sequence length="602" mass="63911">MRLSHPAYILGGLAPGALSVALQSLHGRAVAGQGWSLQSATCPANSQSCGNGSCCPQTSQCQATGNGEVVACCPNSNNCRGSVEGSPTCADPAWSLWAGQYGNGFCCQVGLVGAYSSGQSTAGSCASSVPAGYTAAQLKTQGTGSPTGGNPPPVVSPTGGNPPPVASPTSTSATPSQPSPPAGGIAKAVFAHYMVGSMTQDEATQDVRDARSAGFNAFALNTHDISSAWAVNALTYLFNAADQTTDFKLFISFDMSWKTITPSDIPAFLVNYTGRASYYKVNGNPFVSTYFGQDFTSDQWNTGFRQPLKTRNVTPFFVPDFDRWPGYPNNFVNSYPVIDGAFSWESAWPAPGSGVSPVSDSIDSNVLQQTRAAGKVYMMPLSSFQFKYMSDGKWYRIGEVNLPQRMEQILALQPDFVEFLTWNDAGEGHYIGNVFPDAISCCPDIQSYANNFDHKGWQQLVKPFMDAYRNGATDSSKIMPPSSSPVGTLWYRTLLTSASCSSTVSNHEQGQDAINYGVILPSSGYTINVYSNGKQLGSFPGKAGLNYQSVLGLQTGGDQRIDILDSSNNKVATATGTKNVLAQSLDSTLCNWNYEVVGLSSA</sequence>
<dbReference type="Gene3D" id="3.20.20.80">
    <property type="entry name" value="Glycosidases"/>
    <property type="match status" value="1"/>
</dbReference>
<dbReference type="GO" id="GO:0051118">
    <property type="term" value="F:glucan endo-1,3-alpha-glucosidase activity"/>
    <property type="evidence" value="ECO:0007669"/>
    <property type="project" value="InterPro"/>
</dbReference>
<feature type="region of interest" description="Disordered" evidence="1">
    <location>
        <begin position="139"/>
        <end position="182"/>
    </location>
</feature>
<reference evidence="2 3" key="1">
    <citation type="journal article" date="2015" name="BMC Genomics">
        <title>The genome of the truffle-parasite Tolypocladium ophioglossoides and the evolution of antifungal peptaibiotics.</title>
        <authorList>
            <person name="Quandt C.A."/>
            <person name="Bushley K.E."/>
            <person name="Spatafora J.W."/>
        </authorList>
    </citation>
    <scope>NUCLEOTIDE SEQUENCE [LARGE SCALE GENOMIC DNA]</scope>
    <source>
        <strain evidence="2 3">CBS 100239</strain>
    </source>
</reference>
<accession>A0A0L0N2R4</accession>
<keyword evidence="3" id="KW-1185">Reference proteome</keyword>
<gene>
    <name evidence="2" type="ORF">TOPH_07321</name>
</gene>
<feature type="compositionally biased region" description="Pro residues" evidence="1">
    <location>
        <begin position="149"/>
        <end position="166"/>
    </location>
</feature>
<organism evidence="2 3">
    <name type="scientific">Tolypocladium ophioglossoides (strain CBS 100239)</name>
    <name type="common">Snaketongue truffleclub</name>
    <name type="synonym">Elaphocordyceps ophioglossoides</name>
    <dbReference type="NCBI Taxonomy" id="1163406"/>
    <lineage>
        <taxon>Eukaryota</taxon>
        <taxon>Fungi</taxon>
        <taxon>Dikarya</taxon>
        <taxon>Ascomycota</taxon>
        <taxon>Pezizomycotina</taxon>
        <taxon>Sordariomycetes</taxon>
        <taxon>Hypocreomycetidae</taxon>
        <taxon>Hypocreales</taxon>
        <taxon>Ophiocordycipitaceae</taxon>
        <taxon>Tolypocladium</taxon>
    </lineage>
</organism>
<dbReference type="AlphaFoldDB" id="A0A0L0N2R4"/>
<evidence type="ECO:0000313" key="2">
    <source>
        <dbReference type="EMBL" id="KND88090.1"/>
    </source>
</evidence>